<dbReference type="AlphaFoldDB" id="A0AAV9HSM5"/>
<dbReference type="PANTHER" id="PTHR33048:SF31">
    <property type="entry name" value="INTEGRAL MEMBRANE PROTEIN"/>
    <property type="match status" value="1"/>
</dbReference>
<dbReference type="GO" id="GO:0016020">
    <property type="term" value="C:membrane"/>
    <property type="evidence" value="ECO:0007669"/>
    <property type="project" value="UniProtKB-SubCell"/>
</dbReference>
<evidence type="ECO:0000259" key="8">
    <source>
        <dbReference type="Pfam" id="PF20684"/>
    </source>
</evidence>
<keyword evidence="4 7" id="KW-0472">Membrane</keyword>
<organism evidence="9 10">
    <name type="scientific">Cladorrhinum samala</name>
    <dbReference type="NCBI Taxonomy" id="585594"/>
    <lineage>
        <taxon>Eukaryota</taxon>
        <taxon>Fungi</taxon>
        <taxon>Dikarya</taxon>
        <taxon>Ascomycota</taxon>
        <taxon>Pezizomycotina</taxon>
        <taxon>Sordariomycetes</taxon>
        <taxon>Sordariomycetidae</taxon>
        <taxon>Sordariales</taxon>
        <taxon>Podosporaceae</taxon>
        <taxon>Cladorrhinum</taxon>
    </lineage>
</organism>
<feature type="transmembrane region" description="Helical" evidence="7">
    <location>
        <begin position="32"/>
        <end position="55"/>
    </location>
</feature>
<evidence type="ECO:0000256" key="6">
    <source>
        <dbReference type="SAM" id="MobiDB-lite"/>
    </source>
</evidence>
<evidence type="ECO:0000256" key="1">
    <source>
        <dbReference type="ARBA" id="ARBA00004141"/>
    </source>
</evidence>
<reference evidence="9" key="2">
    <citation type="submission" date="2023-06" db="EMBL/GenBank/DDBJ databases">
        <authorList>
            <consortium name="Lawrence Berkeley National Laboratory"/>
            <person name="Mondo S.J."/>
            <person name="Hensen N."/>
            <person name="Bonometti L."/>
            <person name="Westerberg I."/>
            <person name="Brannstrom I.O."/>
            <person name="Guillou S."/>
            <person name="Cros-Aarteil S."/>
            <person name="Calhoun S."/>
            <person name="Haridas S."/>
            <person name="Kuo A."/>
            <person name="Pangilinan J."/>
            <person name="Riley R."/>
            <person name="Labutti K."/>
            <person name="Andreopoulos B."/>
            <person name="Lipzen A."/>
            <person name="Chen C."/>
            <person name="Yanf M."/>
            <person name="Daum C."/>
            <person name="Ng V."/>
            <person name="Clum A."/>
            <person name="Steindorff A."/>
            <person name="Ohm R."/>
            <person name="Martin F."/>
            <person name="Silar P."/>
            <person name="Natvig D."/>
            <person name="Lalanne C."/>
            <person name="Gautier V."/>
            <person name="Ament-Velasquez S.L."/>
            <person name="Kruys A."/>
            <person name="Hutchinson M.I."/>
            <person name="Powell A.J."/>
            <person name="Barry K."/>
            <person name="Miller A.N."/>
            <person name="Grigoriev I.V."/>
            <person name="Debuchy R."/>
            <person name="Gladieux P."/>
            <person name="Thoren M.H."/>
            <person name="Johannesson H."/>
        </authorList>
    </citation>
    <scope>NUCLEOTIDE SEQUENCE</scope>
    <source>
        <strain evidence="9">PSN324</strain>
    </source>
</reference>
<dbReference type="Pfam" id="PF20684">
    <property type="entry name" value="Fung_rhodopsin"/>
    <property type="match status" value="1"/>
</dbReference>
<feature type="transmembrane region" description="Helical" evidence="7">
    <location>
        <begin position="277"/>
        <end position="298"/>
    </location>
</feature>
<reference evidence="9" key="1">
    <citation type="journal article" date="2023" name="Mol. Phylogenet. Evol.">
        <title>Genome-scale phylogeny and comparative genomics of the fungal order Sordariales.</title>
        <authorList>
            <person name="Hensen N."/>
            <person name="Bonometti L."/>
            <person name="Westerberg I."/>
            <person name="Brannstrom I.O."/>
            <person name="Guillou S."/>
            <person name="Cros-Aarteil S."/>
            <person name="Calhoun S."/>
            <person name="Haridas S."/>
            <person name="Kuo A."/>
            <person name="Mondo S."/>
            <person name="Pangilinan J."/>
            <person name="Riley R."/>
            <person name="LaButti K."/>
            <person name="Andreopoulos B."/>
            <person name="Lipzen A."/>
            <person name="Chen C."/>
            <person name="Yan M."/>
            <person name="Daum C."/>
            <person name="Ng V."/>
            <person name="Clum A."/>
            <person name="Steindorff A."/>
            <person name="Ohm R.A."/>
            <person name="Martin F."/>
            <person name="Silar P."/>
            <person name="Natvig D.O."/>
            <person name="Lalanne C."/>
            <person name="Gautier V."/>
            <person name="Ament-Velasquez S.L."/>
            <person name="Kruys A."/>
            <person name="Hutchinson M.I."/>
            <person name="Powell A.J."/>
            <person name="Barry K."/>
            <person name="Miller A.N."/>
            <person name="Grigoriev I.V."/>
            <person name="Debuchy R."/>
            <person name="Gladieux P."/>
            <person name="Hiltunen Thoren M."/>
            <person name="Johannesson H."/>
        </authorList>
    </citation>
    <scope>NUCLEOTIDE SEQUENCE</scope>
    <source>
        <strain evidence="9">PSN324</strain>
    </source>
</reference>
<proteinExistence type="inferred from homology"/>
<comment type="caution">
    <text evidence="9">The sequence shown here is derived from an EMBL/GenBank/DDBJ whole genome shotgun (WGS) entry which is preliminary data.</text>
</comment>
<dbReference type="InterPro" id="IPR049326">
    <property type="entry name" value="Rhodopsin_dom_fungi"/>
</dbReference>
<feature type="transmembrane region" description="Helical" evidence="7">
    <location>
        <begin position="119"/>
        <end position="137"/>
    </location>
</feature>
<evidence type="ECO:0000313" key="9">
    <source>
        <dbReference type="EMBL" id="KAK4462751.1"/>
    </source>
</evidence>
<gene>
    <name evidence="9" type="ORF">QBC42DRAFT_326481</name>
</gene>
<evidence type="ECO:0000256" key="3">
    <source>
        <dbReference type="ARBA" id="ARBA00022989"/>
    </source>
</evidence>
<feature type="domain" description="Rhodopsin" evidence="8">
    <location>
        <begin position="49"/>
        <end position="299"/>
    </location>
</feature>
<sequence>MPAIAIPTAATAEVYHRLAARDLMPGTNQASVFIVGIVFSVIAIAVMGLRVYCRIVITKGGLGTDDYLMLAGVLCNIGLSIANMVCAWYGAGVHMTSRTQEEWLANYPGLFQSNYANRLLYVVAMCLVKTSLLVFYLRVDPRKWTKYAIYFLIFTVIGLSVATALICIFECWPPRLYWDVTAQLTGATVGKCMDPKSRQTFFEANGIINIVQDACIYLLPVPMLWRLQVPRRQKAGLLFLFCIGFVALAAACVRYHYVLKLANSDDIWYYFADSLNWCSIEVYAAVICGSASTFRVLFKTYAPRLWGSSRYGFSGGVNGAAKHPYVQSGSGSFALRTFGQGDDKSKKPKHELTALDSNSEEAIVPRGSGQSTRHNNGIVMNNEFHMEVRTASRHSDGADKKFVVPESLKG</sequence>
<evidence type="ECO:0000256" key="7">
    <source>
        <dbReference type="SAM" id="Phobius"/>
    </source>
</evidence>
<evidence type="ECO:0000313" key="10">
    <source>
        <dbReference type="Proteomes" id="UP001321749"/>
    </source>
</evidence>
<feature type="transmembrane region" description="Helical" evidence="7">
    <location>
        <begin position="149"/>
        <end position="169"/>
    </location>
</feature>
<evidence type="ECO:0000256" key="5">
    <source>
        <dbReference type="ARBA" id="ARBA00038359"/>
    </source>
</evidence>
<feature type="region of interest" description="Disordered" evidence="6">
    <location>
        <begin position="391"/>
        <end position="410"/>
    </location>
</feature>
<protein>
    <recommendedName>
        <fullName evidence="8">Rhodopsin domain-containing protein</fullName>
    </recommendedName>
</protein>
<evidence type="ECO:0000256" key="4">
    <source>
        <dbReference type="ARBA" id="ARBA00023136"/>
    </source>
</evidence>
<keyword evidence="3 7" id="KW-1133">Transmembrane helix</keyword>
<feature type="transmembrane region" description="Helical" evidence="7">
    <location>
        <begin position="237"/>
        <end position="257"/>
    </location>
</feature>
<accession>A0AAV9HSM5</accession>
<evidence type="ECO:0000256" key="2">
    <source>
        <dbReference type="ARBA" id="ARBA00022692"/>
    </source>
</evidence>
<comment type="similarity">
    <text evidence="5">Belongs to the SAT4 family.</text>
</comment>
<comment type="subcellular location">
    <subcellularLocation>
        <location evidence="1">Membrane</location>
        <topology evidence="1">Multi-pass membrane protein</topology>
    </subcellularLocation>
</comment>
<feature type="transmembrane region" description="Helical" evidence="7">
    <location>
        <begin position="67"/>
        <end position="91"/>
    </location>
</feature>
<dbReference type="Proteomes" id="UP001321749">
    <property type="component" value="Unassembled WGS sequence"/>
</dbReference>
<dbReference type="PANTHER" id="PTHR33048">
    <property type="entry name" value="PTH11-LIKE INTEGRAL MEMBRANE PROTEIN (AFU_ORTHOLOGUE AFUA_5G11245)"/>
    <property type="match status" value="1"/>
</dbReference>
<name>A0AAV9HSM5_9PEZI</name>
<dbReference type="InterPro" id="IPR052337">
    <property type="entry name" value="SAT4-like"/>
</dbReference>
<keyword evidence="2 7" id="KW-0812">Transmembrane</keyword>
<dbReference type="EMBL" id="MU864968">
    <property type="protein sequence ID" value="KAK4462751.1"/>
    <property type="molecule type" value="Genomic_DNA"/>
</dbReference>
<keyword evidence="10" id="KW-1185">Reference proteome</keyword>